<dbReference type="OMA" id="INCWIDN"/>
<gene>
    <name evidence="2" type="ORF">RF11_00889</name>
    <name evidence="1" type="ORF">RF11_15926</name>
</gene>
<dbReference type="EMBL" id="JWZT01000186">
    <property type="protein sequence ID" value="KII74886.1"/>
    <property type="molecule type" value="Genomic_DNA"/>
</dbReference>
<dbReference type="EMBL" id="JWZT01004017">
    <property type="protein sequence ID" value="KII65106.1"/>
    <property type="molecule type" value="Genomic_DNA"/>
</dbReference>
<evidence type="ECO:0000313" key="1">
    <source>
        <dbReference type="EMBL" id="KII65106.1"/>
    </source>
</evidence>
<dbReference type="GO" id="GO:0008374">
    <property type="term" value="F:O-acyltransferase activity"/>
    <property type="evidence" value="ECO:0007669"/>
    <property type="project" value="InterPro"/>
</dbReference>
<dbReference type="InterPro" id="IPR003386">
    <property type="entry name" value="LACT/PDAT_acylTrfase"/>
</dbReference>
<dbReference type="OrthoDB" id="190846at2759"/>
<evidence type="ECO:0000313" key="2">
    <source>
        <dbReference type="EMBL" id="KII74886.1"/>
    </source>
</evidence>
<keyword evidence="3" id="KW-1185">Reference proteome</keyword>
<dbReference type="SUPFAM" id="SSF53474">
    <property type="entry name" value="alpha/beta-Hydrolases"/>
    <property type="match status" value="1"/>
</dbReference>
<dbReference type="PANTHER" id="PTHR11440">
    <property type="entry name" value="LECITHIN-CHOLESTEROL ACYLTRANSFERASE-RELATED"/>
    <property type="match status" value="1"/>
</dbReference>
<evidence type="ECO:0000313" key="3">
    <source>
        <dbReference type="Proteomes" id="UP000031668"/>
    </source>
</evidence>
<name>A0A0C2N5G1_THEKT</name>
<reference evidence="2 3" key="1">
    <citation type="journal article" date="2014" name="Genome Biol. Evol.">
        <title>The genome of the myxosporean Thelohanellus kitauei shows adaptations to nutrient acquisition within its fish host.</title>
        <authorList>
            <person name="Yang Y."/>
            <person name="Xiong J."/>
            <person name="Zhou Z."/>
            <person name="Huo F."/>
            <person name="Miao W."/>
            <person name="Ran C."/>
            <person name="Liu Y."/>
            <person name="Zhang J."/>
            <person name="Feng J."/>
            <person name="Wang M."/>
            <person name="Wang M."/>
            <person name="Wang L."/>
            <person name="Yao B."/>
        </authorList>
    </citation>
    <scope>NUCLEOTIDE SEQUENCE [LARGE SCALE GENOMIC DNA]</scope>
    <source>
        <strain evidence="2">Wuqing</strain>
    </source>
</reference>
<dbReference type="GO" id="GO:0006629">
    <property type="term" value="P:lipid metabolic process"/>
    <property type="evidence" value="ECO:0007669"/>
    <property type="project" value="InterPro"/>
</dbReference>
<dbReference type="Proteomes" id="UP000031668">
    <property type="component" value="Unassembled WGS sequence"/>
</dbReference>
<keyword evidence="2" id="KW-0012">Acyltransferase</keyword>
<keyword evidence="2" id="KW-0808">Transferase</keyword>
<sequence>MRFDKNSSRMINNEGVDVRVGGNGEIEKVEYLDPSFSCTSYFGSVIHMLENQHGYSRKSEIYSVPYDFRDIADLRNFETYAHKLKQSIEGIYNVHGGVPVILTSHSMGGLVVLNFLQAQPKDWKDQFIKSWVSIASPFGGSVKSAVALVTGYWDKIFSIVLKKELVKASIITFPSLFYLLPSKAAFGKDYVVIKTKNHSFTVENLRTVLAERLFPPMLKILPHVPEISHQQPDVEIFCVYSIGQETFSRLDFANDLGDDDYSEQMGEGDGTVNIESLQICKSWTAKNSKPVHIFEVNDSNHLTILNSDRFIEIYGFLITDQHSKNEHTANNYN</sequence>
<protein>
    <submittedName>
        <fullName evidence="2">Phosphatidylcholine-sterol acyltransferase</fullName>
    </submittedName>
</protein>
<dbReference type="Pfam" id="PF02450">
    <property type="entry name" value="LCAT"/>
    <property type="match status" value="2"/>
</dbReference>
<organism evidence="2 3">
    <name type="scientific">Thelohanellus kitauei</name>
    <name type="common">Myxosporean</name>
    <dbReference type="NCBI Taxonomy" id="669202"/>
    <lineage>
        <taxon>Eukaryota</taxon>
        <taxon>Metazoa</taxon>
        <taxon>Cnidaria</taxon>
        <taxon>Myxozoa</taxon>
        <taxon>Myxosporea</taxon>
        <taxon>Bivalvulida</taxon>
        <taxon>Platysporina</taxon>
        <taxon>Myxobolidae</taxon>
        <taxon>Thelohanellus</taxon>
    </lineage>
</organism>
<dbReference type="Gene3D" id="3.40.50.1820">
    <property type="entry name" value="alpha/beta hydrolase"/>
    <property type="match status" value="2"/>
</dbReference>
<accession>A0A0C2N5G1</accession>
<dbReference type="AlphaFoldDB" id="A0A0C2N5G1"/>
<comment type="caution">
    <text evidence="2">The sequence shown here is derived from an EMBL/GenBank/DDBJ whole genome shotgun (WGS) entry which is preliminary data.</text>
</comment>
<proteinExistence type="predicted"/>
<dbReference type="InterPro" id="IPR029058">
    <property type="entry name" value="AB_hydrolase_fold"/>
</dbReference>